<dbReference type="InterPro" id="IPR027417">
    <property type="entry name" value="P-loop_NTPase"/>
</dbReference>
<dbReference type="OrthoDB" id="9995306at2759"/>
<dbReference type="GO" id="GO:0002098">
    <property type="term" value="P:tRNA wobble uridine modification"/>
    <property type="evidence" value="ECO:0007669"/>
    <property type="project" value="InterPro"/>
</dbReference>
<proteinExistence type="inferred from homology"/>
<evidence type="ECO:0000313" key="3">
    <source>
        <dbReference type="EMBL" id="EEB09256.1"/>
    </source>
</evidence>
<keyword evidence="5" id="KW-1185">Reference proteome</keyword>
<dbReference type="OMA" id="CISCRPL"/>
<dbReference type="JaponicusDB" id="SJAG_04452">
    <property type="gene designation" value="elp6"/>
</dbReference>
<organism evidence="3 5">
    <name type="scientific">Schizosaccharomyces japonicus (strain yFS275 / FY16936)</name>
    <name type="common">Fission yeast</name>
    <dbReference type="NCBI Taxonomy" id="402676"/>
    <lineage>
        <taxon>Eukaryota</taxon>
        <taxon>Fungi</taxon>
        <taxon>Dikarya</taxon>
        <taxon>Ascomycota</taxon>
        <taxon>Taphrinomycotina</taxon>
        <taxon>Schizosaccharomycetes</taxon>
        <taxon>Schizosaccharomycetales</taxon>
        <taxon>Schizosaccharomycetaceae</taxon>
        <taxon>Schizosaccharomyces</taxon>
    </lineage>
</organism>
<dbReference type="Proteomes" id="UP000001744">
    <property type="component" value="Unassembled WGS sequence"/>
</dbReference>
<evidence type="ECO:0000313" key="5">
    <source>
        <dbReference type="Proteomes" id="UP000001744"/>
    </source>
</evidence>
<dbReference type="GO" id="GO:0033588">
    <property type="term" value="C:elongator holoenzyme complex"/>
    <property type="evidence" value="ECO:0007669"/>
    <property type="project" value="InterPro"/>
</dbReference>
<dbReference type="UniPathway" id="UPA00988"/>
<reference evidence="3 5" key="1">
    <citation type="journal article" date="2011" name="Science">
        <title>Comparative functional genomics of the fission yeasts.</title>
        <authorList>
            <person name="Rhind N."/>
            <person name="Chen Z."/>
            <person name="Yassour M."/>
            <person name="Thompson D.A."/>
            <person name="Haas B.J."/>
            <person name="Habib N."/>
            <person name="Wapinski I."/>
            <person name="Roy S."/>
            <person name="Lin M.F."/>
            <person name="Heiman D.I."/>
            <person name="Young S.K."/>
            <person name="Furuya K."/>
            <person name="Guo Y."/>
            <person name="Pidoux A."/>
            <person name="Chen H.M."/>
            <person name="Robbertse B."/>
            <person name="Goldberg J.M."/>
            <person name="Aoki K."/>
            <person name="Bayne E.H."/>
            <person name="Berlin A.M."/>
            <person name="Desjardins C.A."/>
            <person name="Dobbs E."/>
            <person name="Dukaj L."/>
            <person name="Fan L."/>
            <person name="FitzGerald M.G."/>
            <person name="French C."/>
            <person name="Gujja S."/>
            <person name="Hansen K."/>
            <person name="Keifenheim D."/>
            <person name="Levin J.Z."/>
            <person name="Mosher R.A."/>
            <person name="Mueller C.A."/>
            <person name="Pfiffner J."/>
            <person name="Priest M."/>
            <person name="Russ C."/>
            <person name="Smialowska A."/>
            <person name="Swoboda P."/>
            <person name="Sykes S.M."/>
            <person name="Vaughn M."/>
            <person name="Vengrova S."/>
            <person name="Yoder R."/>
            <person name="Zeng Q."/>
            <person name="Allshire R."/>
            <person name="Baulcombe D."/>
            <person name="Birren B.W."/>
            <person name="Brown W."/>
            <person name="Ekwall K."/>
            <person name="Kellis M."/>
            <person name="Leatherwood J."/>
            <person name="Levin H."/>
            <person name="Margalit H."/>
            <person name="Martienssen R."/>
            <person name="Nieduszynski C.A."/>
            <person name="Spatafora J.W."/>
            <person name="Friedman N."/>
            <person name="Dalgaard J.Z."/>
            <person name="Baumann P."/>
            <person name="Niki H."/>
            <person name="Regev A."/>
            <person name="Nusbaum C."/>
        </authorList>
    </citation>
    <scope>NUCLEOTIDE SEQUENCE [LARGE SCALE GENOMIC DNA]</scope>
    <source>
        <strain evidence="5">yFS275 / FY16936</strain>
    </source>
</reference>
<evidence type="ECO:0000256" key="1">
    <source>
        <dbReference type="ARBA" id="ARBA00005043"/>
    </source>
</evidence>
<dbReference type="Gene3D" id="3.40.50.300">
    <property type="entry name" value="P-loop containing nucleotide triphosphate hydrolases"/>
    <property type="match status" value="1"/>
</dbReference>
<dbReference type="InterPro" id="IPR018627">
    <property type="entry name" value="ELP6"/>
</dbReference>
<dbReference type="HOGENOM" id="CLU_1129634_0_0_1"/>
<dbReference type="EMBL" id="KE651168">
    <property type="protein sequence ID" value="EEB09256.1"/>
    <property type="molecule type" value="Genomic_DNA"/>
</dbReference>
<dbReference type="PANTHER" id="PTHR16184">
    <property type="entry name" value="ELONGATOR COMPLEX PROTEIN 6"/>
    <property type="match status" value="1"/>
</dbReference>
<dbReference type="RefSeq" id="XP_002175549.1">
    <property type="nucleotide sequence ID" value="XM_002175513.1"/>
</dbReference>
<dbReference type="STRING" id="402676.B6K6V2"/>
<evidence type="ECO:0000313" key="4">
    <source>
        <dbReference type="JaponicusDB" id="SJAG_04452"/>
    </source>
</evidence>
<dbReference type="Pfam" id="PF09807">
    <property type="entry name" value="ELP6"/>
    <property type="match status" value="1"/>
</dbReference>
<dbReference type="AlphaFoldDB" id="B6K6V2"/>
<comment type="pathway">
    <text evidence="1">tRNA modification; 5-methoxycarbonylmethyl-2-thiouridine-tRNA biosynthesis.</text>
</comment>
<sequence>MSNLTHFLPQIPEPDTLTLLTGTRETTCTFLLHHFLANAINEGLEVFFVLFSRTLDEHVIAMRKWGINITKQDNFHYVDGFSTLFAPNARNFKLHATNGKNTIRTVFQPLVDKLQLAKSEGLRVITILEDVDVLLGAKALDTSQLSSAVFELSKLSSRFVLNITVSTSLPQQISFAHQINNLATRCISCRPLPSGTTRRITGLLRLTRGSLYAKHAVDTEDDIEVLYEVMESGAKLVPKGEVSLQI</sequence>
<accession>B6K6V2</accession>
<comment type="similarity">
    <text evidence="2">Belongs to the ELP6 family.</text>
</comment>
<dbReference type="VEuPathDB" id="FungiDB:SJAG_04452"/>
<dbReference type="CDD" id="cd19495">
    <property type="entry name" value="Elp6"/>
    <property type="match status" value="1"/>
</dbReference>
<dbReference type="eggNOG" id="KOG4723">
    <property type="taxonomic scope" value="Eukaryota"/>
</dbReference>
<evidence type="ECO:0000256" key="2">
    <source>
        <dbReference type="ARBA" id="ARBA00008837"/>
    </source>
</evidence>
<protein>
    <submittedName>
        <fullName evidence="3">Elongator complex subunit Elp6</fullName>
    </submittedName>
</protein>
<name>B6K6V2_SCHJY</name>
<dbReference type="GeneID" id="7051814"/>
<gene>
    <name evidence="4" type="primary">elp6</name>
    <name evidence="3" type="ORF">SJAG_04452</name>
</gene>
<dbReference type="PANTHER" id="PTHR16184:SF6">
    <property type="entry name" value="ELONGATOR COMPLEX PROTEIN 6"/>
    <property type="match status" value="1"/>
</dbReference>